<evidence type="ECO:0000256" key="2">
    <source>
        <dbReference type="ARBA" id="ARBA00022729"/>
    </source>
</evidence>
<proteinExistence type="inferred from homology"/>
<evidence type="ECO:0000313" key="10">
    <source>
        <dbReference type="Proteomes" id="UP000262477"/>
    </source>
</evidence>
<sequence length="261" mass="27626">MPTPASPTRKLAAIGAVLALVVAVIAIGIAVGRSVEGGRGTTGADEPEAAASVDPQEDAAQQKMFDDLARRTSRRADGDPLAVGKKDAPVILVEYADYQCSFCGRFTRDTQPELIKKYVDAGTLRIEFRNFTVFGADSERAARASWAAGQQGKFWQLHDALYAKTRKGTALAEDKLVDLARASGVADLEKFRTDMKSAGADRALKKDQDEGYQLGVQSTPSFLINGRPVAGAQPTEVFAQAVEAAAARAAKNGPAANGADR</sequence>
<feature type="region of interest" description="Disordered" evidence="6">
    <location>
        <begin position="36"/>
        <end position="59"/>
    </location>
</feature>
<feature type="transmembrane region" description="Helical" evidence="7">
    <location>
        <begin position="12"/>
        <end position="31"/>
    </location>
</feature>
<dbReference type="PROSITE" id="PS51352">
    <property type="entry name" value="THIOREDOXIN_2"/>
    <property type="match status" value="1"/>
</dbReference>
<dbReference type="InterPro" id="IPR036249">
    <property type="entry name" value="Thioredoxin-like_sf"/>
</dbReference>
<evidence type="ECO:0000313" key="9">
    <source>
        <dbReference type="EMBL" id="REK91252.1"/>
    </source>
</evidence>
<name>A0A371Q999_STRIH</name>
<dbReference type="Gene3D" id="3.40.30.10">
    <property type="entry name" value="Glutaredoxin"/>
    <property type="match status" value="1"/>
</dbReference>
<keyword evidence="10" id="KW-1185">Reference proteome</keyword>
<reference evidence="9 10" key="1">
    <citation type="submission" date="2018-08" db="EMBL/GenBank/DDBJ databases">
        <title>Streptomyces NEAU-D10 sp. nov., a novel Actinomycete isolated from soil.</title>
        <authorList>
            <person name="Jin L."/>
        </authorList>
    </citation>
    <scope>NUCLEOTIDE SEQUENCE [LARGE SCALE GENOMIC DNA]</scope>
    <source>
        <strain evidence="9 10">NEAU-D10</strain>
    </source>
</reference>
<dbReference type="AlphaFoldDB" id="A0A371Q999"/>
<evidence type="ECO:0000256" key="1">
    <source>
        <dbReference type="ARBA" id="ARBA00005791"/>
    </source>
</evidence>
<dbReference type="SUPFAM" id="SSF52833">
    <property type="entry name" value="Thioredoxin-like"/>
    <property type="match status" value="1"/>
</dbReference>
<dbReference type="Proteomes" id="UP000262477">
    <property type="component" value="Unassembled WGS sequence"/>
</dbReference>
<keyword evidence="7" id="KW-0472">Membrane</keyword>
<keyword evidence="2" id="KW-0732">Signal</keyword>
<dbReference type="InterPro" id="IPR012336">
    <property type="entry name" value="Thioredoxin-like_fold"/>
</dbReference>
<dbReference type="EMBL" id="QUAC01000033">
    <property type="protein sequence ID" value="REK91252.1"/>
    <property type="molecule type" value="Genomic_DNA"/>
</dbReference>
<organism evidence="9 10">
    <name type="scientific">Streptomyces inhibens</name>
    <dbReference type="NCBI Taxonomy" id="2293571"/>
    <lineage>
        <taxon>Bacteria</taxon>
        <taxon>Bacillati</taxon>
        <taxon>Actinomycetota</taxon>
        <taxon>Actinomycetes</taxon>
        <taxon>Kitasatosporales</taxon>
        <taxon>Streptomycetaceae</taxon>
        <taxon>Streptomyces</taxon>
    </lineage>
</organism>
<comment type="caution">
    <text evidence="9">The sequence shown here is derived from an EMBL/GenBank/DDBJ whole genome shotgun (WGS) entry which is preliminary data.</text>
</comment>
<feature type="domain" description="Thioredoxin" evidence="8">
    <location>
        <begin position="40"/>
        <end position="247"/>
    </location>
</feature>
<dbReference type="RefSeq" id="WP_128504124.1">
    <property type="nucleotide sequence ID" value="NZ_QUAC01000033.1"/>
</dbReference>
<dbReference type="PANTHER" id="PTHR13887">
    <property type="entry name" value="GLUTATHIONE S-TRANSFERASE KAPPA"/>
    <property type="match status" value="1"/>
</dbReference>
<dbReference type="PANTHER" id="PTHR13887:SF14">
    <property type="entry name" value="DISULFIDE BOND FORMATION PROTEIN D"/>
    <property type="match status" value="1"/>
</dbReference>
<dbReference type="Pfam" id="PF13462">
    <property type="entry name" value="Thioredoxin_4"/>
    <property type="match status" value="1"/>
</dbReference>
<evidence type="ECO:0000256" key="6">
    <source>
        <dbReference type="SAM" id="MobiDB-lite"/>
    </source>
</evidence>
<keyword evidence="7" id="KW-0812">Transmembrane</keyword>
<keyword evidence="4" id="KW-1015">Disulfide bond</keyword>
<keyword evidence="7" id="KW-1133">Transmembrane helix</keyword>
<gene>
    <name evidence="9" type="ORF">DY245_05560</name>
</gene>
<dbReference type="OrthoDB" id="117402at2"/>
<dbReference type="InterPro" id="IPR013766">
    <property type="entry name" value="Thioredoxin_domain"/>
</dbReference>
<protein>
    <submittedName>
        <fullName evidence="9">DsbA family protein</fullName>
    </submittedName>
</protein>
<comment type="similarity">
    <text evidence="1">Belongs to the thioredoxin family. DsbA subfamily.</text>
</comment>
<evidence type="ECO:0000256" key="7">
    <source>
        <dbReference type="SAM" id="Phobius"/>
    </source>
</evidence>
<evidence type="ECO:0000259" key="8">
    <source>
        <dbReference type="PROSITE" id="PS51352"/>
    </source>
</evidence>
<evidence type="ECO:0000256" key="3">
    <source>
        <dbReference type="ARBA" id="ARBA00023002"/>
    </source>
</evidence>
<keyword evidence="5" id="KW-0676">Redox-active center</keyword>
<dbReference type="GO" id="GO:0016491">
    <property type="term" value="F:oxidoreductase activity"/>
    <property type="evidence" value="ECO:0007669"/>
    <property type="project" value="UniProtKB-KW"/>
</dbReference>
<keyword evidence="3" id="KW-0560">Oxidoreductase</keyword>
<accession>A0A371Q999</accession>
<evidence type="ECO:0000256" key="5">
    <source>
        <dbReference type="ARBA" id="ARBA00023284"/>
    </source>
</evidence>
<evidence type="ECO:0000256" key="4">
    <source>
        <dbReference type="ARBA" id="ARBA00023157"/>
    </source>
</evidence>